<comment type="similarity">
    <text evidence="3">Belongs to the long-chain O-acyltransferase family.</text>
</comment>
<proteinExistence type="inferred from homology"/>
<organism evidence="13 14">
    <name type="scientific">Sinimarinibacterium flocculans</name>
    <dbReference type="NCBI Taxonomy" id="985250"/>
    <lineage>
        <taxon>Bacteria</taxon>
        <taxon>Pseudomonadati</taxon>
        <taxon>Pseudomonadota</taxon>
        <taxon>Gammaproteobacteria</taxon>
        <taxon>Nevskiales</taxon>
        <taxon>Nevskiaceae</taxon>
        <taxon>Sinimarinibacterium</taxon>
    </lineage>
</organism>
<dbReference type="InterPro" id="IPR004255">
    <property type="entry name" value="O-acyltransferase_WSD1_N"/>
</dbReference>
<dbReference type="AlphaFoldDB" id="A0A318EFF1"/>
<dbReference type="UniPathway" id="UPA00282"/>
<comment type="pathway">
    <text evidence="2">Lipid metabolism.</text>
</comment>
<evidence type="ECO:0000259" key="11">
    <source>
        <dbReference type="Pfam" id="PF03007"/>
    </source>
</evidence>
<protein>
    <recommendedName>
        <fullName evidence="4">diacylglycerol O-acyltransferase</fullName>
        <ecNumber evidence="4">2.3.1.20</ecNumber>
    </recommendedName>
</protein>
<keyword evidence="8" id="KW-0443">Lipid metabolism</keyword>
<dbReference type="InterPro" id="IPR023213">
    <property type="entry name" value="CAT-like_dom_sf"/>
</dbReference>
<comment type="catalytic activity">
    <reaction evidence="10">
        <text>an acyl-CoA + a 1,2-diacyl-sn-glycerol = a triacyl-sn-glycerol + CoA</text>
        <dbReference type="Rhea" id="RHEA:10868"/>
        <dbReference type="ChEBI" id="CHEBI:17815"/>
        <dbReference type="ChEBI" id="CHEBI:57287"/>
        <dbReference type="ChEBI" id="CHEBI:58342"/>
        <dbReference type="ChEBI" id="CHEBI:64615"/>
        <dbReference type="EC" id="2.3.1.20"/>
    </reaction>
</comment>
<dbReference type="GO" id="GO:0005886">
    <property type="term" value="C:plasma membrane"/>
    <property type="evidence" value="ECO:0007669"/>
    <property type="project" value="TreeGrafter"/>
</dbReference>
<keyword evidence="14" id="KW-1185">Reference proteome</keyword>
<keyword evidence="6 13" id="KW-0808">Transferase</keyword>
<dbReference type="NCBIfam" id="TIGR02946">
    <property type="entry name" value="acyl_WS_DGAT"/>
    <property type="match status" value="1"/>
</dbReference>
<dbReference type="Pfam" id="PF06974">
    <property type="entry name" value="WS_DGAT_C"/>
    <property type="match status" value="1"/>
</dbReference>
<evidence type="ECO:0000259" key="12">
    <source>
        <dbReference type="Pfam" id="PF06974"/>
    </source>
</evidence>
<feature type="domain" description="O-acyltransferase WSD1 C-terminal" evidence="12">
    <location>
        <begin position="310"/>
        <end position="455"/>
    </location>
</feature>
<accession>A0A318EFF1</accession>
<gene>
    <name evidence="13" type="ORF">C8D93_10319</name>
</gene>
<dbReference type="RefSeq" id="WP_110264392.1">
    <property type="nucleotide sequence ID" value="NZ_CAKZQT010000021.1"/>
</dbReference>
<dbReference type="GO" id="GO:0004144">
    <property type="term" value="F:diacylglycerol O-acyltransferase activity"/>
    <property type="evidence" value="ECO:0007669"/>
    <property type="project" value="UniProtKB-EC"/>
</dbReference>
<comment type="pathway">
    <text evidence="1">Glycerolipid metabolism; triacylglycerol biosynthesis.</text>
</comment>
<dbReference type="PANTHER" id="PTHR31650">
    <property type="entry name" value="O-ACYLTRANSFERASE (WSD1-LIKE) FAMILY PROTEIN"/>
    <property type="match status" value="1"/>
</dbReference>
<dbReference type="GO" id="GO:0071731">
    <property type="term" value="P:response to nitric oxide"/>
    <property type="evidence" value="ECO:0007669"/>
    <property type="project" value="TreeGrafter"/>
</dbReference>
<evidence type="ECO:0000256" key="5">
    <source>
        <dbReference type="ARBA" id="ARBA00022516"/>
    </source>
</evidence>
<evidence type="ECO:0000256" key="10">
    <source>
        <dbReference type="ARBA" id="ARBA00048109"/>
    </source>
</evidence>
<dbReference type="GO" id="GO:0001666">
    <property type="term" value="P:response to hypoxia"/>
    <property type="evidence" value="ECO:0007669"/>
    <property type="project" value="TreeGrafter"/>
</dbReference>
<dbReference type="Gene3D" id="3.30.559.30">
    <property type="entry name" value="Nonribosomal peptide synthetase, condensation domain"/>
    <property type="match status" value="1"/>
</dbReference>
<dbReference type="EMBL" id="QICN01000003">
    <property type="protein sequence ID" value="PXV69446.1"/>
    <property type="molecule type" value="Genomic_DNA"/>
</dbReference>
<dbReference type="Proteomes" id="UP000248330">
    <property type="component" value="Unassembled WGS sequence"/>
</dbReference>
<keyword evidence="9 13" id="KW-0012">Acyltransferase</keyword>
<evidence type="ECO:0000256" key="9">
    <source>
        <dbReference type="ARBA" id="ARBA00023315"/>
    </source>
</evidence>
<dbReference type="Pfam" id="PF03007">
    <property type="entry name" value="WS_DGAT_cat"/>
    <property type="match status" value="1"/>
</dbReference>
<keyword evidence="7" id="KW-0319">Glycerol metabolism</keyword>
<dbReference type="GO" id="GO:0051701">
    <property type="term" value="P:biological process involved in interaction with host"/>
    <property type="evidence" value="ECO:0007669"/>
    <property type="project" value="TreeGrafter"/>
</dbReference>
<evidence type="ECO:0000256" key="4">
    <source>
        <dbReference type="ARBA" id="ARBA00013244"/>
    </source>
</evidence>
<dbReference type="InterPro" id="IPR045034">
    <property type="entry name" value="O-acyltransferase_WSD1-like"/>
</dbReference>
<evidence type="ECO:0000256" key="6">
    <source>
        <dbReference type="ARBA" id="ARBA00022679"/>
    </source>
</evidence>
<dbReference type="SUPFAM" id="SSF52777">
    <property type="entry name" value="CoA-dependent acyltransferases"/>
    <property type="match status" value="1"/>
</dbReference>
<evidence type="ECO:0000256" key="2">
    <source>
        <dbReference type="ARBA" id="ARBA00005189"/>
    </source>
</evidence>
<evidence type="ECO:0000256" key="3">
    <source>
        <dbReference type="ARBA" id="ARBA00009587"/>
    </source>
</evidence>
<reference evidence="13 14" key="1">
    <citation type="submission" date="2018-04" db="EMBL/GenBank/DDBJ databases">
        <title>Genomic Encyclopedia of Type Strains, Phase IV (KMG-IV): sequencing the most valuable type-strain genomes for metagenomic binning, comparative biology and taxonomic classification.</title>
        <authorList>
            <person name="Goeker M."/>
        </authorList>
    </citation>
    <scope>NUCLEOTIDE SEQUENCE [LARGE SCALE GENOMIC DNA]</scope>
    <source>
        <strain evidence="13 14">DSM 104150</strain>
    </source>
</reference>
<dbReference type="PANTHER" id="PTHR31650:SF1">
    <property type="entry name" value="WAX ESTER SYNTHASE_DIACYLGLYCEROL ACYLTRANSFERASE 4-RELATED"/>
    <property type="match status" value="1"/>
</dbReference>
<dbReference type="InterPro" id="IPR014292">
    <property type="entry name" value="Acyl_transf_WS/DGAT"/>
</dbReference>
<dbReference type="GO" id="GO:0019432">
    <property type="term" value="P:triglyceride biosynthetic process"/>
    <property type="evidence" value="ECO:0007669"/>
    <property type="project" value="UniProtKB-UniPathway"/>
</dbReference>
<evidence type="ECO:0000256" key="1">
    <source>
        <dbReference type="ARBA" id="ARBA00004771"/>
    </source>
</evidence>
<feature type="domain" description="O-acyltransferase WSD1-like N-terminal" evidence="11">
    <location>
        <begin position="7"/>
        <end position="270"/>
    </location>
</feature>
<evidence type="ECO:0000256" key="8">
    <source>
        <dbReference type="ARBA" id="ARBA00023098"/>
    </source>
</evidence>
<name>A0A318EFF1_9GAMM</name>
<evidence type="ECO:0000256" key="7">
    <source>
        <dbReference type="ARBA" id="ARBA00022798"/>
    </source>
</evidence>
<dbReference type="Gene3D" id="3.30.559.10">
    <property type="entry name" value="Chloramphenicol acetyltransferase-like domain"/>
    <property type="match status" value="1"/>
</dbReference>
<dbReference type="InterPro" id="IPR009721">
    <property type="entry name" value="O-acyltransferase_WSD1_C"/>
</dbReference>
<evidence type="ECO:0000313" key="13">
    <source>
        <dbReference type="EMBL" id="PXV69446.1"/>
    </source>
</evidence>
<dbReference type="GO" id="GO:0006071">
    <property type="term" value="P:glycerol metabolic process"/>
    <property type="evidence" value="ECO:0007669"/>
    <property type="project" value="UniProtKB-KW"/>
</dbReference>
<sequence>MSATKRLNPLDWTFLAAETRESMMHVGSMMPFSPPPDAPADWLRGLIDEVRTQARAYPPWNLKLRHPNLIAHPLQAWVEDEHFDVEYHVRRSALPAPGDERELGILVSRLHSHAIDFHRPPWEVHFIEGLEGGRFAMYFKVHHALVDGYTGVQLLSRSLSHRADERDTPMFFTRKPPAREKPAAATPVPTLSALLALAREQAGSTRTITRALGNTLSRKRRGALVSPLQAPKSILNQRISRNRRFATQQFDVARLKNVAKRLDGTLNDLVLALCGAALRRLLCEQGELPDAPLTAMLPVNIRPKDDPGGGNAVGAILASLATDVADPLERFGAIVASTRVAKDQLEGMTRAAIMQYSAVLMSPMLLSQIPGAVGRVRPAFNLVVSNVPGPTKPLYFRGAHMDAYYPLSIPFHGYGLNVTVMSYLETLNFGFIGCRDTIPHLQRLAVYSLEALEELEAAA</sequence>
<comment type="caution">
    <text evidence="13">The sequence shown here is derived from an EMBL/GenBank/DDBJ whole genome shotgun (WGS) entry which is preliminary data.</text>
</comment>
<dbReference type="EC" id="2.3.1.20" evidence="4"/>
<dbReference type="OrthoDB" id="9810950at2"/>
<keyword evidence="5" id="KW-0444">Lipid biosynthesis</keyword>
<evidence type="ECO:0000313" key="14">
    <source>
        <dbReference type="Proteomes" id="UP000248330"/>
    </source>
</evidence>